<gene>
    <name evidence="1" type="ORF">KC19_VG033400</name>
</gene>
<name>A0A8T0HLI2_CERPU</name>
<evidence type="ECO:0000313" key="2">
    <source>
        <dbReference type="Proteomes" id="UP000822688"/>
    </source>
</evidence>
<proteinExistence type="predicted"/>
<keyword evidence="2" id="KW-1185">Reference proteome</keyword>
<protein>
    <submittedName>
        <fullName evidence="1">Uncharacterized protein</fullName>
    </submittedName>
</protein>
<dbReference type="AlphaFoldDB" id="A0A8T0HLI2"/>
<dbReference type="EMBL" id="CM026426">
    <property type="protein sequence ID" value="KAG0571677.1"/>
    <property type="molecule type" value="Genomic_DNA"/>
</dbReference>
<comment type="caution">
    <text evidence="1">The sequence shown here is derived from an EMBL/GenBank/DDBJ whole genome shotgun (WGS) entry which is preliminary data.</text>
</comment>
<reference evidence="1" key="1">
    <citation type="submission" date="2020-06" db="EMBL/GenBank/DDBJ databases">
        <title>WGS assembly of Ceratodon purpureus strain R40.</title>
        <authorList>
            <person name="Carey S.B."/>
            <person name="Jenkins J."/>
            <person name="Shu S."/>
            <person name="Lovell J.T."/>
            <person name="Sreedasyam A."/>
            <person name="Maumus F."/>
            <person name="Tiley G.P."/>
            <person name="Fernandez-Pozo N."/>
            <person name="Barry K."/>
            <person name="Chen C."/>
            <person name="Wang M."/>
            <person name="Lipzen A."/>
            <person name="Daum C."/>
            <person name="Saski C.A."/>
            <person name="Payton A.C."/>
            <person name="Mcbreen J.C."/>
            <person name="Conrad R.E."/>
            <person name="Kollar L.M."/>
            <person name="Olsson S."/>
            <person name="Huttunen S."/>
            <person name="Landis J.B."/>
            <person name="Wickett N.J."/>
            <person name="Johnson M.G."/>
            <person name="Rensing S.A."/>
            <person name="Grimwood J."/>
            <person name="Schmutz J."/>
            <person name="Mcdaniel S.F."/>
        </authorList>
    </citation>
    <scope>NUCLEOTIDE SEQUENCE</scope>
    <source>
        <strain evidence="1">R40</strain>
    </source>
</reference>
<evidence type="ECO:0000313" key="1">
    <source>
        <dbReference type="EMBL" id="KAG0571677.1"/>
    </source>
</evidence>
<dbReference type="Proteomes" id="UP000822688">
    <property type="component" value="Chromosome V"/>
</dbReference>
<accession>A0A8T0HLI2</accession>
<sequence length="99" mass="10846">MGETALAPRVDTSSTSFATLIETKDAKTTKAEIVSYHHLNGQHTNFVRWICALLQSLSEVEEDLVWKVISILVFQQQRTTSAGISASETSLYTLSNGAT</sequence>
<organism evidence="1 2">
    <name type="scientific">Ceratodon purpureus</name>
    <name type="common">Fire moss</name>
    <name type="synonym">Dicranum purpureum</name>
    <dbReference type="NCBI Taxonomy" id="3225"/>
    <lineage>
        <taxon>Eukaryota</taxon>
        <taxon>Viridiplantae</taxon>
        <taxon>Streptophyta</taxon>
        <taxon>Embryophyta</taxon>
        <taxon>Bryophyta</taxon>
        <taxon>Bryophytina</taxon>
        <taxon>Bryopsida</taxon>
        <taxon>Dicranidae</taxon>
        <taxon>Pseudoditrichales</taxon>
        <taxon>Ditrichaceae</taxon>
        <taxon>Ceratodon</taxon>
    </lineage>
</organism>